<organism evidence="4 5">
    <name type="scientific">Agrococcus jejuensis</name>
    <dbReference type="NCBI Taxonomy" id="399736"/>
    <lineage>
        <taxon>Bacteria</taxon>
        <taxon>Bacillati</taxon>
        <taxon>Actinomycetota</taxon>
        <taxon>Actinomycetes</taxon>
        <taxon>Micrococcales</taxon>
        <taxon>Microbacteriaceae</taxon>
        <taxon>Agrococcus</taxon>
    </lineage>
</organism>
<dbReference type="PANTHER" id="PTHR30061">
    <property type="entry name" value="MALTOSE-BINDING PERIPLASMIC PROTEIN"/>
    <property type="match status" value="1"/>
</dbReference>
<dbReference type="InterPro" id="IPR006059">
    <property type="entry name" value="SBP"/>
</dbReference>
<dbReference type="RefSeq" id="WP_092502839.1">
    <property type="nucleotide sequence ID" value="NZ_LT629695.1"/>
</dbReference>
<dbReference type="PROSITE" id="PS51257">
    <property type="entry name" value="PROKAR_LIPOPROTEIN"/>
    <property type="match status" value="1"/>
</dbReference>
<dbReference type="Pfam" id="PF01547">
    <property type="entry name" value="SBP_bac_1"/>
    <property type="match status" value="1"/>
</dbReference>
<keyword evidence="2" id="KW-0813">Transport</keyword>
<dbReference type="PANTHER" id="PTHR30061:SF50">
    <property type="entry name" value="MALTOSE_MALTODEXTRIN-BINDING PERIPLASMIC PROTEIN"/>
    <property type="match status" value="1"/>
</dbReference>
<dbReference type="GO" id="GO:0042956">
    <property type="term" value="P:maltodextrin transmembrane transport"/>
    <property type="evidence" value="ECO:0007669"/>
    <property type="project" value="TreeGrafter"/>
</dbReference>
<dbReference type="AlphaFoldDB" id="A0A1G8BFC0"/>
<sequence length="425" mass="45268">MRRTTITAAIATTAATALILTGCGRPDADEAPAASAEEVSFDDLSGDIEVWAMGAEGEALPALADAFMEEHPDTSITVTPVPWDAAYDRFSNAITAGSTPDAAMVGTTWMGDFAGQGALEPTPPSFDDSQYFEGAQATTEVDGITYGLPWYVETRMVYYRTDIAAAAGYDEVPADWAGFQEMAAAMQQQDGVEWGMNLQPGGTGGWQTVLPLAWSNGAEIATDDAYALDTPEMVEATEYFQGFFDDGIADPNPPEGQTEADFVSGRIPMFLSGPWMMSIVEELGGEGFDELYDVAPVPANDGAESVSFVGGSNLAVFQETENRDLAWAFVDYLTQPEVQVEWYELTSALPSVQSAWDEPVLADDARLSAFGTELETAVAPPSFPSWEQVATELDQALERVAKAGEDPAEALAGVQAEAEDIGTGQ</sequence>
<dbReference type="GO" id="GO:0015768">
    <property type="term" value="P:maltose transport"/>
    <property type="evidence" value="ECO:0007669"/>
    <property type="project" value="TreeGrafter"/>
</dbReference>
<gene>
    <name evidence="4" type="ORF">SAMN04489720_0913</name>
</gene>
<name>A0A1G8BFC0_9MICO</name>
<evidence type="ECO:0000256" key="1">
    <source>
        <dbReference type="ARBA" id="ARBA00008520"/>
    </source>
</evidence>
<dbReference type="Gene3D" id="3.40.190.10">
    <property type="entry name" value="Periplasmic binding protein-like II"/>
    <property type="match status" value="2"/>
</dbReference>
<comment type="similarity">
    <text evidence="1">Belongs to the bacterial solute-binding protein 1 family.</text>
</comment>
<dbReference type="GO" id="GO:1901982">
    <property type="term" value="F:maltose binding"/>
    <property type="evidence" value="ECO:0007669"/>
    <property type="project" value="TreeGrafter"/>
</dbReference>
<evidence type="ECO:0000313" key="4">
    <source>
        <dbReference type="EMBL" id="SDH31290.1"/>
    </source>
</evidence>
<dbReference type="GO" id="GO:0055052">
    <property type="term" value="C:ATP-binding cassette (ABC) transporter complex, substrate-binding subunit-containing"/>
    <property type="evidence" value="ECO:0007669"/>
    <property type="project" value="TreeGrafter"/>
</dbReference>
<dbReference type="EMBL" id="LT629695">
    <property type="protein sequence ID" value="SDH31290.1"/>
    <property type="molecule type" value="Genomic_DNA"/>
</dbReference>
<dbReference type="SUPFAM" id="SSF53850">
    <property type="entry name" value="Periplasmic binding protein-like II"/>
    <property type="match status" value="1"/>
</dbReference>
<dbReference type="OrthoDB" id="9780991at2"/>
<dbReference type="STRING" id="399736.SAMN04489720_0913"/>
<proteinExistence type="inferred from homology"/>
<protein>
    <submittedName>
        <fullName evidence="4">Carbohydrate ABC transporter substrate-binding protein, CUT1 family</fullName>
    </submittedName>
</protein>
<keyword evidence="5" id="KW-1185">Reference proteome</keyword>
<reference evidence="5" key="1">
    <citation type="submission" date="2016-10" db="EMBL/GenBank/DDBJ databases">
        <authorList>
            <person name="Varghese N."/>
            <person name="Submissions S."/>
        </authorList>
    </citation>
    <scope>NUCLEOTIDE SEQUENCE [LARGE SCALE GENOMIC DNA]</scope>
    <source>
        <strain evidence="5">DSM 22002</strain>
    </source>
</reference>
<evidence type="ECO:0000256" key="3">
    <source>
        <dbReference type="ARBA" id="ARBA00022729"/>
    </source>
</evidence>
<dbReference type="Proteomes" id="UP000198822">
    <property type="component" value="Chromosome I"/>
</dbReference>
<evidence type="ECO:0000313" key="5">
    <source>
        <dbReference type="Proteomes" id="UP000198822"/>
    </source>
</evidence>
<evidence type="ECO:0000256" key="2">
    <source>
        <dbReference type="ARBA" id="ARBA00022448"/>
    </source>
</evidence>
<accession>A0A1G8BFC0</accession>
<keyword evidence="3" id="KW-0732">Signal</keyword>
<dbReference type="CDD" id="cd14747">
    <property type="entry name" value="PBP2_MalE"/>
    <property type="match status" value="1"/>
</dbReference>